<keyword evidence="6" id="KW-0804">Transcription</keyword>
<evidence type="ECO:0000256" key="2">
    <source>
        <dbReference type="ARBA" id="ARBA00012418"/>
    </source>
</evidence>
<keyword evidence="4" id="KW-0808">Transferase</keyword>
<dbReference type="Gene3D" id="3.90.1100.10">
    <property type="match status" value="1"/>
</dbReference>
<comment type="similarity">
    <text evidence="1 7">Belongs to the RNA polymerase beta chain family.</text>
</comment>
<dbReference type="GO" id="GO:0000428">
    <property type="term" value="C:DNA-directed RNA polymerase complex"/>
    <property type="evidence" value="ECO:0007669"/>
    <property type="project" value="UniProtKB-KW"/>
</dbReference>
<protein>
    <recommendedName>
        <fullName evidence="2">DNA-directed RNA polymerase</fullName>
        <ecNumber evidence="2">2.7.7.6</ecNumber>
    </recommendedName>
</protein>
<dbReference type="GO" id="GO:0032549">
    <property type="term" value="F:ribonucleoside binding"/>
    <property type="evidence" value="ECO:0007669"/>
    <property type="project" value="InterPro"/>
</dbReference>
<evidence type="ECO:0000256" key="8">
    <source>
        <dbReference type="SAM" id="SignalP"/>
    </source>
</evidence>
<dbReference type="EC" id="2.7.7.6" evidence="2"/>
<comment type="caution">
    <text evidence="10">The sequence shown here is derived from an EMBL/GenBank/DDBJ whole genome shotgun (WGS) entry which is preliminary data.</text>
</comment>
<dbReference type="InterPro" id="IPR007645">
    <property type="entry name" value="RNA_pol_Rpb2_3"/>
</dbReference>
<keyword evidence="8" id="KW-0732">Signal</keyword>
<dbReference type="PANTHER" id="PTHR20856">
    <property type="entry name" value="DNA-DIRECTED RNA POLYMERASE I SUBUNIT 2"/>
    <property type="match status" value="1"/>
</dbReference>
<reference evidence="10 11" key="1">
    <citation type="journal article" date="2018" name="PLoS Genet.">
        <title>Population sequencing reveals clonal diversity and ancestral inbreeding in the grapevine cultivar Chardonnay.</title>
        <authorList>
            <person name="Roach M.J."/>
            <person name="Johnson D.L."/>
            <person name="Bohlmann J."/>
            <person name="van Vuuren H.J."/>
            <person name="Jones S.J."/>
            <person name="Pretorius I.S."/>
            <person name="Schmidt S.A."/>
            <person name="Borneman A.R."/>
        </authorList>
    </citation>
    <scope>NUCLEOTIDE SEQUENCE [LARGE SCALE GENOMIC DNA]</scope>
    <source>
        <strain evidence="11">cv. Chardonnay</strain>
        <tissue evidence="10">Leaf</tissue>
    </source>
</reference>
<proteinExistence type="inferred from homology"/>
<dbReference type="EMBL" id="QGNW01002605">
    <property type="protein sequence ID" value="RVW15107.1"/>
    <property type="molecule type" value="Genomic_DNA"/>
</dbReference>
<dbReference type="InterPro" id="IPR015712">
    <property type="entry name" value="DNA-dir_RNA_pol_su2"/>
</dbReference>
<name>A0A438BW35_VITVI</name>
<evidence type="ECO:0000256" key="7">
    <source>
        <dbReference type="RuleBase" id="RU000434"/>
    </source>
</evidence>
<dbReference type="GO" id="GO:0003899">
    <property type="term" value="F:DNA-directed RNA polymerase activity"/>
    <property type="evidence" value="ECO:0007669"/>
    <property type="project" value="UniProtKB-EC"/>
</dbReference>
<organism evidence="10 11">
    <name type="scientific">Vitis vinifera</name>
    <name type="common">Grape</name>
    <dbReference type="NCBI Taxonomy" id="29760"/>
    <lineage>
        <taxon>Eukaryota</taxon>
        <taxon>Viridiplantae</taxon>
        <taxon>Streptophyta</taxon>
        <taxon>Embryophyta</taxon>
        <taxon>Tracheophyta</taxon>
        <taxon>Spermatophyta</taxon>
        <taxon>Magnoliopsida</taxon>
        <taxon>eudicotyledons</taxon>
        <taxon>Gunneridae</taxon>
        <taxon>Pentapetalae</taxon>
        <taxon>rosids</taxon>
        <taxon>Vitales</taxon>
        <taxon>Vitaceae</taxon>
        <taxon>Viteae</taxon>
        <taxon>Vitis</taxon>
    </lineage>
</organism>
<feature type="chain" id="PRO_5019467541" description="DNA-directed RNA polymerase" evidence="8">
    <location>
        <begin position="18"/>
        <end position="190"/>
    </location>
</feature>
<dbReference type="GO" id="GO:0003677">
    <property type="term" value="F:DNA binding"/>
    <property type="evidence" value="ECO:0007669"/>
    <property type="project" value="InterPro"/>
</dbReference>
<evidence type="ECO:0000259" key="9">
    <source>
        <dbReference type="Pfam" id="PF04565"/>
    </source>
</evidence>
<evidence type="ECO:0000313" key="10">
    <source>
        <dbReference type="EMBL" id="RVW15107.1"/>
    </source>
</evidence>
<dbReference type="AlphaFoldDB" id="A0A438BW35"/>
<evidence type="ECO:0000256" key="6">
    <source>
        <dbReference type="ARBA" id="ARBA00023163"/>
    </source>
</evidence>
<gene>
    <name evidence="10" type="primary">NRPC2_2</name>
    <name evidence="10" type="ORF">CK203_083371</name>
</gene>
<feature type="domain" description="RNA polymerase Rpb2" evidence="9">
    <location>
        <begin position="112"/>
        <end position="176"/>
    </location>
</feature>
<dbReference type="Proteomes" id="UP000288805">
    <property type="component" value="Unassembled WGS sequence"/>
</dbReference>
<evidence type="ECO:0000256" key="4">
    <source>
        <dbReference type="ARBA" id="ARBA00022679"/>
    </source>
</evidence>
<sequence length="190" mass="21232">MVIMSLVLLGGTQSSLACLNSPYQSTKDYVGNKRLELSGQLISLLFEDLFKTMISEVKKTIDAILAKPSRSSRFDFSQFIVRDSITVGLERTLSTGNWDVKRFRMHRKGMSQVVARLSYIGSLGHMTKISPQFEKSRKVSGPRALQPSQWGMLCPCDTPEGEACGLVKNLALMTHVTTDEEESPLISLWR</sequence>
<dbReference type="GO" id="GO:0006351">
    <property type="term" value="P:DNA-templated transcription"/>
    <property type="evidence" value="ECO:0007669"/>
    <property type="project" value="InterPro"/>
</dbReference>
<evidence type="ECO:0000256" key="5">
    <source>
        <dbReference type="ARBA" id="ARBA00022695"/>
    </source>
</evidence>
<dbReference type="SUPFAM" id="SSF64484">
    <property type="entry name" value="beta and beta-prime subunits of DNA dependent RNA-polymerase"/>
    <property type="match status" value="1"/>
</dbReference>
<keyword evidence="3 10" id="KW-0240">DNA-directed RNA polymerase</keyword>
<evidence type="ECO:0000256" key="3">
    <source>
        <dbReference type="ARBA" id="ARBA00022478"/>
    </source>
</evidence>
<feature type="signal peptide" evidence="8">
    <location>
        <begin position="1"/>
        <end position="17"/>
    </location>
</feature>
<evidence type="ECO:0000313" key="11">
    <source>
        <dbReference type="Proteomes" id="UP000288805"/>
    </source>
</evidence>
<evidence type="ECO:0000256" key="1">
    <source>
        <dbReference type="ARBA" id="ARBA00006835"/>
    </source>
</evidence>
<accession>A0A438BW35</accession>
<dbReference type="Pfam" id="PF04565">
    <property type="entry name" value="RNA_pol_Rpb2_3"/>
    <property type="match status" value="1"/>
</dbReference>
<keyword evidence="5" id="KW-0548">Nucleotidyltransferase</keyword>